<evidence type="ECO:0000313" key="2">
    <source>
        <dbReference type="EMBL" id="SKB69712.1"/>
    </source>
</evidence>
<accession>A0A1T5DDC0</accession>
<organism evidence="2 3">
    <name type="scientific">Maribacter arcticus</name>
    <dbReference type="NCBI Taxonomy" id="561365"/>
    <lineage>
        <taxon>Bacteria</taxon>
        <taxon>Pseudomonadati</taxon>
        <taxon>Bacteroidota</taxon>
        <taxon>Flavobacteriia</taxon>
        <taxon>Flavobacteriales</taxon>
        <taxon>Flavobacteriaceae</taxon>
        <taxon>Maribacter</taxon>
    </lineage>
</organism>
<proteinExistence type="predicted"/>
<dbReference type="AlphaFoldDB" id="A0A1T5DDC0"/>
<protein>
    <submittedName>
        <fullName evidence="2">Uncharacterized protein</fullName>
    </submittedName>
</protein>
<dbReference type="Proteomes" id="UP000190339">
    <property type="component" value="Unassembled WGS sequence"/>
</dbReference>
<gene>
    <name evidence="2" type="ORF">SAMN05660866_02844</name>
</gene>
<evidence type="ECO:0000313" key="3">
    <source>
        <dbReference type="Proteomes" id="UP000190339"/>
    </source>
</evidence>
<keyword evidence="1" id="KW-0732">Signal</keyword>
<reference evidence="3" key="1">
    <citation type="submission" date="2017-02" db="EMBL/GenBank/DDBJ databases">
        <authorList>
            <person name="Varghese N."/>
            <person name="Submissions S."/>
        </authorList>
    </citation>
    <scope>NUCLEOTIDE SEQUENCE [LARGE SCALE GENOMIC DNA]</scope>
    <source>
        <strain evidence="3">DSM 23546</strain>
    </source>
</reference>
<dbReference type="OrthoDB" id="1433902at2"/>
<dbReference type="EMBL" id="FUYL01000009">
    <property type="protein sequence ID" value="SKB69712.1"/>
    <property type="molecule type" value="Genomic_DNA"/>
</dbReference>
<sequence length="305" mass="34967">MKINNFFLAFLSLIFPLMLSAQVESVFNDIRLNQSLQVVTQKLSEISESSTIISIDETNFPLAISKEEHLVCSQVKTDNGIINSVVFTFADDKLKYIEARGNARKTLTKTLTDTTRTYLDYDVYVALKLFLKQKEDAAWILTQEGMHTGLFAWENPYLHLGYKNETKSKSSSQIPIFIKMGASLDELKPVLEANSNFTNTEKLDGTDPNAQTQINCFGVDYLGFPRKIEARFGNNILNVVWLLTGKEEEDRIRKALTNQYGKPIFVNDVWEVFNNWQVALRKDKPEVLLMEKKIGLEYKTSYFKQ</sequence>
<dbReference type="RefSeq" id="WP_079513275.1">
    <property type="nucleotide sequence ID" value="NZ_FUYL01000009.1"/>
</dbReference>
<keyword evidence="3" id="KW-1185">Reference proteome</keyword>
<feature type="signal peptide" evidence="1">
    <location>
        <begin position="1"/>
        <end position="21"/>
    </location>
</feature>
<feature type="chain" id="PRO_5012978992" evidence="1">
    <location>
        <begin position="22"/>
        <end position="305"/>
    </location>
</feature>
<evidence type="ECO:0000256" key="1">
    <source>
        <dbReference type="SAM" id="SignalP"/>
    </source>
</evidence>
<name>A0A1T5DDC0_9FLAO</name>